<feature type="domain" description="HTH tetR-type" evidence="6">
    <location>
        <begin position="39"/>
        <end position="99"/>
    </location>
</feature>
<organism evidence="7 8">
    <name type="scientific">Variovorax paradoxus</name>
    <dbReference type="NCBI Taxonomy" id="34073"/>
    <lineage>
        <taxon>Bacteria</taxon>
        <taxon>Pseudomonadati</taxon>
        <taxon>Pseudomonadota</taxon>
        <taxon>Betaproteobacteria</taxon>
        <taxon>Burkholderiales</taxon>
        <taxon>Comamonadaceae</taxon>
        <taxon>Variovorax</taxon>
    </lineage>
</organism>
<accession>A0A6I6HE72</accession>
<sequence>MKKTSASRSPAESSANPAASGAGAPVEGTEAKRSTYHHGNLRDALVMRGIEILDAQGLAALSLRQAARDVGVSQTAPLHHFEGKSGYLAAIAAQGFRMMFDQRIRALRSLHDPRERLLSVMLAHLQFSIERPALFQVMYGPAIPQKLQFPDLEQAATRSYGILETCVGDYLSHRNVPLARVRPAALAAWTACHGLATVMVDRQNAWDIVGKDPMKIGHDVFSIFIAGLDYQPAAA</sequence>
<dbReference type="EMBL" id="CP046622">
    <property type="protein sequence ID" value="QGW80198.1"/>
    <property type="molecule type" value="Genomic_DNA"/>
</dbReference>
<evidence type="ECO:0000256" key="5">
    <source>
        <dbReference type="SAM" id="MobiDB-lite"/>
    </source>
</evidence>
<dbReference type="InterPro" id="IPR036271">
    <property type="entry name" value="Tet_transcr_reg_TetR-rel_C_sf"/>
</dbReference>
<proteinExistence type="predicted"/>
<dbReference type="AlphaFoldDB" id="A0A6I6HE72"/>
<dbReference type="InterPro" id="IPR009057">
    <property type="entry name" value="Homeodomain-like_sf"/>
</dbReference>
<keyword evidence="1" id="KW-0805">Transcription regulation</keyword>
<evidence type="ECO:0000256" key="1">
    <source>
        <dbReference type="ARBA" id="ARBA00023015"/>
    </source>
</evidence>
<dbReference type="InterPro" id="IPR025996">
    <property type="entry name" value="MT1864/Rv1816-like_C"/>
</dbReference>
<evidence type="ECO:0000313" key="7">
    <source>
        <dbReference type="EMBL" id="QGW80198.1"/>
    </source>
</evidence>
<dbReference type="PROSITE" id="PS50977">
    <property type="entry name" value="HTH_TETR_2"/>
    <property type="match status" value="1"/>
</dbReference>
<dbReference type="GO" id="GO:0003677">
    <property type="term" value="F:DNA binding"/>
    <property type="evidence" value="ECO:0007669"/>
    <property type="project" value="UniProtKB-UniRule"/>
</dbReference>
<dbReference type="Proteomes" id="UP000425817">
    <property type="component" value="Chromosome"/>
</dbReference>
<dbReference type="OrthoDB" id="5293556at2"/>
<feature type="compositionally biased region" description="Low complexity" evidence="5">
    <location>
        <begin position="1"/>
        <end position="25"/>
    </location>
</feature>
<evidence type="ECO:0000259" key="6">
    <source>
        <dbReference type="PROSITE" id="PS50977"/>
    </source>
</evidence>
<evidence type="ECO:0000256" key="3">
    <source>
        <dbReference type="ARBA" id="ARBA00023163"/>
    </source>
</evidence>
<protein>
    <submittedName>
        <fullName evidence="7">TetR/AcrR family transcriptional regulator</fullName>
    </submittedName>
</protein>
<reference evidence="7 8" key="1">
    <citation type="submission" date="2019-12" db="EMBL/GenBank/DDBJ databases">
        <title>Hybrid Genome Assemblies of two High G+C Isolates from Undergraduate Microbiology Courses.</title>
        <authorList>
            <person name="Ne Ville C.J."/>
            <person name="Enright D."/>
            <person name="Hernandez I."/>
            <person name="Dodsworth J."/>
            <person name="Orwin P.M."/>
        </authorList>
    </citation>
    <scope>NUCLEOTIDE SEQUENCE [LARGE SCALE GENOMIC DNA]</scope>
    <source>
        <strain evidence="7 8">CSUSB</strain>
    </source>
</reference>
<keyword evidence="2 4" id="KW-0238">DNA-binding</keyword>
<evidence type="ECO:0000256" key="4">
    <source>
        <dbReference type="PROSITE-ProRule" id="PRU00335"/>
    </source>
</evidence>
<dbReference type="SUPFAM" id="SSF48498">
    <property type="entry name" value="Tetracyclin repressor-like, C-terminal domain"/>
    <property type="match status" value="1"/>
</dbReference>
<keyword evidence="3" id="KW-0804">Transcription</keyword>
<dbReference type="Gene3D" id="1.10.357.10">
    <property type="entry name" value="Tetracycline Repressor, domain 2"/>
    <property type="match status" value="1"/>
</dbReference>
<dbReference type="RefSeq" id="WP_157611243.1">
    <property type="nucleotide sequence ID" value="NZ_CP046622.1"/>
</dbReference>
<evidence type="ECO:0000256" key="2">
    <source>
        <dbReference type="ARBA" id="ARBA00023125"/>
    </source>
</evidence>
<feature type="DNA-binding region" description="H-T-H motif" evidence="4">
    <location>
        <begin position="62"/>
        <end position="81"/>
    </location>
</feature>
<dbReference type="Pfam" id="PF13305">
    <property type="entry name" value="TetR_C_33"/>
    <property type="match status" value="1"/>
</dbReference>
<gene>
    <name evidence="7" type="ORF">GOQ09_00695</name>
</gene>
<dbReference type="SUPFAM" id="SSF46689">
    <property type="entry name" value="Homeodomain-like"/>
    <property type="match status" value="1"/>
</dbReference>
<dbReference type="InterPro" id="IPR001647">
    <property type="entry name" value="HTH_TetR"/>
</dbReference>
<name>A0A6I6HE72_VARPD</name>
<evidence type="ECO:0000313" key="8">
    <source>
        <dbReference type="Proteomes" id="UP000425817"/>
    </source>
</evidence>
<feature type="region of interest" description="Disordered" evidence="5">
    <location>
        <begin position="1"/>
        <end position="35"/>
    </location>
</feature>